<dbReference type="AlphaFoldDB" id="A0AAW1D2N7"/>
<gene>
    <name evidence="1" type="ORF">O3M35_009134</name>
</gene>
<protein>
    <submittedName>
        <fullName evidence="1">Uncharacterized protein</fullName>
    </submittedName>
</protein>
<dbReference type="Proteomes" id="UP001461498">
    <property type="component" value="Unassembled WGS sequence"/>
</dbReference>
<dbReference type="EMBL" id="JAPXFL010000006">
    <property type="protein sequence ID" value="KAK9504971.1"/>
    <property type="molecule type" value="Genomic_DNA"/>
</dbReference>
<evidence type="ECO:0000313" key="2">
    <source>
        <dbReference type="Proteomes" id="UP001461498"/>
    </source>
</evidence>
<organism evidence="1 2">
    <name type="scientific">Rhynocoris fuscipes</name>
    <dbReference type="NCBI Taxonomy" id="488301"/>
    <lineage>
        <taxon>Eukaryota</taxon>
        <taxon>Metazoa</taxon>
        <taxon>Ecdysozoa</taxon>
        <taxon>Arthropoda</taxon>
        <taxon>Hexapoda</taxon>
        <taxon>Insecta</taxon>
        <taxon>Pterygota</taxon>
        <taxon>Neoptera</taxon>
        <taxon>Paraneoptera</taxon>
        <taxon>Hemiptera</taxon>
        <taxon>Heteroptera</taxon>
        <taxon>Panheteroptera</taxon>
        <taxon>Cimicomorpha</taxon>
        <taxon>Reduviidae</taxon>
        <taxon>Harpactorinae</taxon>
        <taxon>Harpactorini</taxon>
        <taxon>Rhynocoris</taxon>
    </lineage>
</organism>
<accession>A0AAW1D2N7</accession>
<sequence length="99" mass="11109">MQFFAFGTTSQCADYIKISNESQLQYGQQNTSNLRILFPLYLKNGLILLNLDLLRLLSPEGHGVSKCKFTCHSAGIEPVIALVNARVRVHVFLINNRVS</sequence>
<proteinExistence type="predicted"/>
<keyword evidence="2" id="KW-1185">Reference proteome</keyword>
<name>A0AAW1D2N7_9HEMI</name>
<reference evidence="1 2" key="1">
    <citation type="submission" date="2022-12" db="EMBL/GenBank/DDBJ databases">
        <title>Chromosome-level genome assembly of true bugs.</title>
        <authorList>
            <person name="Ma L."/>
            <person name="Li H."/>
        </authorList>
    </citation>
    <scope>NUCLEOTIDE SEQUENCE [LARGE SCALE GENOMIC DNA]</scope>
    <source>
        <strain evidence="1">Lab_2022b</strain>
    </source>
</reference>
<comment type="caution">
    <text evidence="1">The sequence shown here is derived from an EMBL/GenBank/DDBJ whole genome shotgun (WGS) entry which is preliminary data.</text>
</comment>
<evidence type="ECO:0000313" key="1">
    <source>
        <dbReference type="EMBL" id="KAK9504971.1"/>
    </source>
</evidence>